<evidence type="ECO:0008006" key="3">
    <source>
        <dbReference type="Google" id="ProtNLM"/>
    </source>
</evidence>
<dbReference type="EMBL" id="GL349459">
    <property type="protein sequence ID" value="KNC50125.1"/>
    <property type="molecule type" value="Genomic_DNA"/>
</dbReference>
<proteinExistence type="predicted"/>
<accession>A0A0L0DD47</accession>
<gene>
    <name evidence="1" type="ORF">AMSG_05897</name>
</gene>
<evidence type="ECO:0000313" key="2">
    <source>
        <dbReference type="Proteomes" id="UP000054408"/>
    </source>
</evidence>
<reference evidence="1 2" key="1">
    <citation type="submission" date="2010-05" db="EMBL/GenBank/DDBJ databases">
        <title>The Genome Sequence of Thecamonas trahens ATCC 50062.</title>
        <authorList>
            <consortium name="The Broad Institute Genome Sequencing Platform"/>
            <person name="Russ C."/>
            <person name="Cuomo C."/>
            <person name="Shea T."/>
            <person name="Young S.K."/>
            <person name="Zeng Q."/>
            <person name="Koehrsen M."/>
            <person name="Haas B."/>
            <person name="Borodovsky M."/>
            <person name="Guigo R."/>
            <person name="Alvarado L."/>
            <person name="Berlin A."/>
            <person name="Bochicchio J."/>
            <person name="Borenstein D."/>
            <person name="Chapman S."/>
            <person name="Chen Z."/>
            <person name="Freedman E."/>
            <person name="Gellesch M."/>
            <person name="Goldberg J."/>
            <person name="Griggs A."/>
            <person name="Gujja S."/>
            <person name="Heilman E."/>
            <person name="Heiman D."/>
            <person name="Hepburn T."/>
            <person name="Howarth C."/>
            <person name="Jen D."/>
            <person name="Larson L."/>
            <person name="Mehta T."/>
            <person name="Park D."/>
            <person name="Pearson M."/>
            <person name="Roberts A."/>
            <person name="Saif S."/>
            <person name="Shenoy N."/>
            <person name="Sisk P."/>
            <person name="Stolte C."/>
            <person name="Sykes S."/>
            <person name="Thomson T."/>
            <person name="Walk T."/>
            <person name="White J."/>
            <person name="Yandava C."/>
            <person name="Burger G."/>
            <person name="Gray M.W."/>
            <person name="Holland P.W.H."/>
            <person name="King N."/>
            <person name="Lang F.B.F."/>
            <person name="Roger A.J."/>
            <person name="Ruiz-Trillo I."/>
            <person name="Lander E."/>
            <person name="Nusbaum C."/>
        </authorList>
    </citation>
    <scope>NUCLEOTIDE SEQUENCE [LARGE SCALE GENOMIC DNA]</scope>
    <source>
        <strain evidence="1 2">ATCC 50062</strain>
    </source>
</reference>
<keyword evidence="2" id="KW-1185">Reference proteome</keyword>
<dbReference type="InterPro" id="IPR009069">
    <property type="entry name" value="Cys_alpha_HP_mot_SF"/>
</dbReference>
<organism evidence="1 2">
    <name type="scientific">Thecamonas trahens ATCC 50062</name>
    <dbReference type="NCBI Taxonomy" id="461836"/>
    <lineage>
        <taxon>Eukaryota</taxon>
        <taxon>Apusozoa</taxon>
        <taxon>Apusomonadida</taxon>
        <taxon>Apusomonadidae</taxon>
        <taxon>Thecamonas</taxon>
    </lineage>
</organism>
<dbReference type="AlphaFoldDB" id="A0A0L0DD47"/>
<dbReference type="Proteomes" id="UP000054408">
    <property type="component" value="Unassembled WGS sequence"/>
</dbReference>
<dbReference type="Pfam" id="PF08991">
    <property type="entry name" value="CMC4"/>
    <property type="match status" value="1"/>
</dbReference>
<dbReference type="RefSeq" id="XP_013757284.1">
    <property type="nucleotide sequence ID" value="XM_013901830.1"/>
</dbReference>
<dbReference type="PROSITE" id="PS51808">
    <property type="entry name" value="CHCH"/>
    <property type="match status" value="1"/>
</dbReference>
<dbReference type="InterPro" id="IPR027179">
    <property type="entry name" value="CMC4"/>
</dbReference>
<dbReference type="SUPFAM" id="SSF47072">
    <property type="entry name" value="Cysteine alpha-hairpin motif"/>
    <property type="match status" value="1"/>
</dbReference>
<name>A0A0L0DD47_THETB</name>
<dbReference type="Gene3D" id="1.10.287.1130">
    <property type="entry name" value="CytochromE C oxidase copper chaperone"/>
    <property type="match status" value="1"/>
</dbReference>
<sequence length="64" mass="6869">MGNTTSKARVNTRPGEVACKSKACAIQTCLAEKDYDQEACTDVIDAYFACMAKHGDKAKKNVPA</sequence>
<protein>
    <recommendedName>
        <fullName evidence="3">CHCH domain-containing protein</fullName>
    </recommendedName>
</protein>
<dbReference type="OrthoDB" id="13601at2759"/>
<evidence type="ECO:0000313" key="1">
    <source>
        <dbReference type="EMBL" id="KNC50125.1"/>
    </source>
</evidence>
<dbReference type="GeneID" id="25565204"/>